<dbReference type="InterPro" id="IPR032675">
    <property type="entry name" value="LRR_dom_sf"/>
</dbReference>
<dbReference type="Gene3D" id="3.80.10.10">
    <property type="entry name" value="Ribonuclease Inhibitor"/>
    <property type="match status" value="1"/>
</dbReference>
<protein>
    <submittedName>
        <fullName evidence="2">Uncharacterized protein</fullName>
    </submittedName>
</protein>
<accession>A0A815Z3L4</accession>
<gene>
    <name evidence="2" type="ORF">JXQ802_LOCUS45934</name>
    <name evidence="1" type="ORF">PYM288_LOCUS30241</name>
</gene>
<evidence type="ECO:0000313" key="2">
    <source>
        <dbReference type="EMBL" id="CAF1578222.1"/>
    </source>
</evidence>
<dbReference type="AlphaFoldDB" id="A0A815Z3L4"/>
<name>A0A815Z3L4_9BILA</name>
<dbReference type="EMBL" id="CAJNOH010002719">
    <property type="protein sequence ID" value="CAF1307527.1"/>
    <property type="molecule type" value="Genomic_DNA"/>
</dbReference>
<sequence>MVIKKRKLRNEITTINTKFRSRFKDLANEILYELHSLVLNLIVCEQITNKLFYYVFCLSKLKYFQISKQVKEAQFLVVSFDNCEASPIEHFVIKFGFLIHSLNYLLRRLPQLRHLSIDYLVGFNDINIKLSNILLKDFKYLSLNIYNVSFGGFEKLIKHYFRSIEVLRVRTENDQSYLNANQWEELILSFMPNLRVFDFNHDNDAFIYKPVPYHDILKQFASEFWVERQWFFTHQGKDYTFYWRQDTHICPEFQENNLNSVKHLHILYQKRTDNFVNYFPNAIKLTIHYRREISDDILITSIDRIVPEKLLPQLHQRNKIVPLELKQFVETNLIKTFVLADKHDT</sequence>
<proteinExistence type="predicted"/>
<evidence type="ECO:0000313" key="3">
    <source>
        <dbReference type="Proteomes" id="UP000663870"/>
    </source>
</evidence>
<dbReference type="Proteomes" id="UP000663870">
    <property type="component" value="Unassembled WGS sequence"/>
</dbReference>
<evidence type="ECO:0000313" key="1">
    <source>
        <dbReference type="EMBL" id="CAF1307527.1"/>
    </source>
</evidence>
<organism evidence="2 3">
    <name type="scientific">Rotaria sordida</name>
    <dbReference type="NCBI Taxonomy" id="392033"/>
    <lineage>
        <taxon>Eukaryota</taxon>
        <taxon>Metazoa</taxon>
        <taxon>Spiralia</taxon>
        <taxon>Gnathifera</taxon>
        <taxon>Rotifera</taxon>
        <taxon>Eurotatoria</taxon>
        <taxon>Bdelloidea</taxon>
        <taxon>Philodinida</taxon>
        <taxon>Philodinidae</taxon>
        <taxon>Rotaria</taxon>
    </lineage>
</organism>
<dbReference type="EMBL" id="CAJNOL010003971">
    <property type="protein sequence ID" value="CAF1578222.1"/>
    <property type="molecule type" value="Genomic_DNA"/>
</dbReference>
<keyword evidence="3" id="KW-1185">Reference proteome</keyword>
<dbReference type="Proteomes" id="UP000663854">
    <property type="component" value="Unassembled WGS sequence"/>
</dbReference>
<reference evidence="2" key="1">
    <citation type="submission" date="2021-02" db="EMBL/GenBank/DDBJ databases">
        <authorList>
            <person name="Nowell W R."/>
        </authorList>
    </citation>
    <scope>NUCLEOTIDE SEQUENCE</scope>
</reference>
<comment type="caution">
    <text evidence="2">The sequence shown here is derived from an EMBL/GenBank/DDBJ whole genome shotgun (WGS) entry which is preliminary data.</text>
</comment>